<feature type="region of interest" description="Disordered" evidence="1">
    <location>
        <begin position="1"/>
        <end position="23"/>
    </location>
</feature>
<organism evidence="2 3">
    <name type="scientific">Microscilla marina ATCC 23134</name>
    <dbReference type="NCBI Taxonomy" id="313606"/>
    <lineage>
        <taxon>Bacteria</taxon>
        <taxon>Pseudomonadati</taxon>
        <taxon>Bacteroidota</taxon>
        <taxon>Cytophagia</taxon>
        <taxon>Cytophagales</taxon>
        <taxon>Microscillaceae</taxon>
        <taxon>Microscilla</taxon>
    </lineage>
</organism>
<dbReference type="EMBL" id="AAWS01000003">
    <property type="protein sequence ID" value="EAY31373.1"/>
    <property type="molecule type" value="Genomic_DNA"/>
</dbReference>
<dbReference type="Proteomes" id="UP000004095">
    <property type="component" value="Unassembled WGS sequence"/>
</dbReference>
<evidence type="ECO:0000256" key="1">
    <source>
        <dbReference type="SAM" id="MobiDB-lite"/>
    </source>
</evidence>
<name>A1ZE65_MICM2</name>
<comment type="caution">
    <text evidence="2">The sequence shown here is derived from an EMBL/GenBank/DDBJ whole genome shotgun (WGS) entry which is preliminary data.</text>
</comment>
<keyword evidence="3" id="KW-1185">Reference proteome</keyword>
<dbReference type="AlphaFoldDB" id="A1ZE65"/>
<gene>
    <name evidence="2" type="ORF">M23134_04206</name>
</gene>
<evidence type="ECO:0000313" key="2">
    <source>
        <dbReference type="EMBL" id="EAY31373.1"/>
    </source>
</evidence>
<accession>A1ZE65</accession>
<protein>
    <submittedName>
        <fullName evidence="2">Uncharacterized protein</fullName>
    </submittedName>
</protein>
<evidence type="ECO:0000313" key="3">
    <source>
        <dbReference type="Proteomes" id="UP000004095"/>
    </source>
</evidence>
<proteinExistence type="predicted"/>
<reference evidence="2 3" key="1">
    <citation type="submission" date="2007-01" db="EMBL/GenBank/DDBJ databases">
        <authorList>
            <person name="Haygood M."/>
            <person name="Podell S."/>
            <person name="Anderson C."/>
            <person name="Hopkinson B."/>
            <person name="Roe K."/>
            <person name="Barbeau K."/>
            <person name="Gaasterland T."/>
            <person name="Ferriera S."/>
            <person name="Johnson J."/>
            <person name="Kravitz S."/>
            <person name="Beeson K."/>
            <person name="Sutton G."/>
            <person name="Rogers Y.-H."/>
            <person name="Friedman R."/>
            <person name="Frazier M."/>
            <person name="Venter J.C."/>
        </authorList>
    </citation>
    <scope>NUCLEOTIDE SEQUENCE [LARGE SCALE GENOMIC DNA]</scope>
    <source>
        <strain evidence="2 3">ATCC 23134</strain>
    </source>
</reference>
<sequence length="40" mass="4514">MLPLSLGNYPDKNRVKAAKQSNYSSKVPRFRQLISGFKSS</sequence>